<dbReference type="Proteomes" id="UP000617555">
    <property type="component" value="Unassembled WGS sequence"/>
</dbReference>
<protein>
    <submittedName>
        <fullName evidence="1">Uncharacterized protein</fullName>
    </submittedName>
</protein>
<dbReference type="InterPro" id="IPR049812">
    <property type="entry name" value="DpdG-like"/>
</dbReference>
<evidence type="ECO:0000313" key="1">
    <source>
        <dbReference type="EMBL" id="GGB73952.1"/>
    </source>
</evidence>
<keyword evidence="2" id="KW-1185">Reference proteome</keyword>
<dbReference type="NCBIfam" id="NF041064">
    <property type="entry name" value="DpdG"/>
    <property type="match status" value="1"/>
</dbReference>
<dbReference type="RefSeq" id="WP_188740873.1">
    <property type="nucleotide sequence ID" value="NZ_BMII01000043.1"/>
</dbReference>
<reference evidence="2" key="1">
    <citation type="journal article" date="2019" name="Int. J. Syst. Evol. Microbiol.">
        <title>The Global Catalogue of Microorganisms (GCM) 10K type strain sequencing project: providing services to taxonomists for standard genome sequencing and annotation.</title>
        <authorList>
            <consortium name="The Broad Institute Genomics Platform"/>
            <consortium name="The Broad Institute Genome Sequencing Center for Infectious Disease"/>
            <person name="Wu L."/>
            <person name="Ma J."/>
        </authorList>
    </citation>
    <scope>NUCLEOTIDE SEQUENCE [LARGE SCALE GENOMIC DNA]</scope>
    <source>
        <strain evidence="2">CGMCC 1.15339</strain>
    </source>
</reference>
<organism evidence="1 2">
    <name type="scientific">Shewanella inventionis</name>
    <dbReference type="NCBI Taxonomy" id="1738770"/>
    <lineage>
        <taxon>Bacteria</taxon>
        <taxon>Pseudomonadati</taxon>
        <taxon>Pseudomonadota</taxon>
        <taxon>Gammaproteobacteria</taxon>
        <taxon>Alteromonadales</taxon>
        <taxon>Shewanellaceae</taxon>
        <taxon>Shewanella</taxon>
    </lineage>
</organism>
<comment type="caution">
    <text evidence="1">The sequence shown here is derived from an EMBL/GenBank/DDBJ whole genome shotgun (WGS) entry which is preliminary data.</text>
</comment>
<proteinExistence type="predicted"/>
<gene>
    <name evidence="1" type="ORF">GCM10011607_37990</name>
</gene>
<sequence length="333" mass="38275">MAIINNAHRGSHIPTLLLIDELLTKYRAKNLGKYFQRSQLLSAVMPESLYLRNEKDDSGSYCINTNAKGKMTESLDFWSEYGLWDSEIDDNGEKGYRSNDLTATRRNLPKRILDVISRHYYPDGHLLITLDEFRNNAKLSRDFSTFVFAMCFFLYQEESNFQNQNFLTQSKAREMMSGAVQSGDIRITFNMSEESGVMDYGHLLGFLETVGKDTYVVDPTRFVMWHLDDIFKNQSALSIQEFLDKLNHILPIFDTGPYQESLPNYLNTKRPSMNFNDGNVLMSSALSLALFRLENMKLLRLEVRSDSTVRFDLSLPTSAVKQVTHIQFVGEVA</sequence>
<name>A0ABQ1JPF1_9GAMM</name>
<accession>A0ABQ1JPF1</accession>
<evidence type="ECO:0000313" key="2">
    <source>
        <dbReference type="Proteomes" id="UP000617555"/>
    </source>
</evidence>
<dbReference type="EMBL" id="BMII01000043">
    <property type="protein sequence ID" value="GGB73952.1"/>
    <property type="molecule type" value="Genomic_DNA"/>
</dbReference>